<evidence type="ECO:0000256" key="2">
    <source>
        <dbReference type="ARBA" id="ARBA00022670"/>
    </source>
</evidence>
<keyword evidence="11" id="KW-0031">Aminopeptidase</keyword>
<sequence>MITDEMRRFYADDVRERFLRYVRVHTTSDEASETTPSTPCQFDLARMLEGELKEIGLQDVLCDAHSYTYGTLPAMKGCASAPPFGLLAHLDTSPDQPGENVIPVRHEAWDGSPIRFPDDPGLRLTETDAPELSRHAGETIITASGKTLLGADDKAGIAEIMAALATLQKFPELPHGAIRVCFTPDEEIGRGTVKLNLEKLPRYCYTMDGGAPGELEAECFDAWRADLNFKGAGVHPGYAKNKMINASTVAARFLAALPEWQTPEHTEGDEGFYHVTSISGDFENAEAGIIIRDFEESINLERIDYLKKTIEQFEKRYPGLKIDLKVRHQYRNMRDIIKEHPGVVETAVLAMENAGLKVHIKSIRGGTDGSALTQKGHPTPNIFTGGFLFHSRKEWIAESNLNRAVETILHLAACWSRKGD</sequence>
<dbReference type="InterPro" id="IPR001261">
    <property type="entry name" value="ArgE/DapE_CS"/>
</dbReference>
<evidence type="ECO:0000256" key="1">
    <source>
        <dbReference type="ARBA" id="ARBA00009692"/>
    </source>
</evidence>
<reference evidence="11" key="1">
    <citation type="submission" date="2021-05" db="EMBL/GenBank/DDBJ databases">
        <title>Energy efficiency and biological interactions define the core microbiome of deep oligotrophic groundwater.</title>
        <authorList>
            <person name="Mehrshad M."/>
            <person name="Lopez-Fernandez M."/>
            <person name="Bell E."/>
            <person name="Bernier-Latmani R."/>
            <person name="Bertilsson S."/>
            <person name="Dopson M."/>
        </authorList>
    </citation>
    <scope>NUCLEOTIDE SEQUENCE</scope>
    <source>
        <strain evidence="11">Modern_marine.mb.64</strain>
    </source>
</reference>
<feature type="binding site" evidence="9">
    <location>
        <position position="390"/>
    </location>
    <ligand>
        <name>Zn(2+)</name>
        <dbReference type="ChEBI" id="CHEBI:29105"/>
        <label>2</label>
    </ligand>
</feature>
<comment type="caution">
    <text evidence="11">The sequence shown here is derived from an EMBL/GenBank/DDBJ whole genome shotgun (WGS) entry which is preliminary data.</text>
</comment>
<keyword evidence="4 11" id="KW-0378">Hydrolase</keyword>
<dbReference type="NCBIfam" id="NF009920">
    <property type="entry name" value="PRK13381.1"/>
    <property type="match status" value="1"/>
</dbReference>
<accession>A0A948W5T2</accession>
<dbReference type="EC" id="3.4.11.4" evidence="7"/>
<feature type="binding site" evidence="9">
    <location>
        <position position="152"/>
    </location>
    <ligand>
        <name>Zn(2+)</name>
        <dbReference type="ChEBI" id="CHEBI:29105"/>
        <label>2</label>
    </ligand>
</feature>
<dbReference type="InterPro" id="IPR002933">
    <property type="entry name" value="Peptidase_M20"/>
</dbReference>
<dbReference type="AlphaFoldDB" id="A0A948W5T2"/>
<dbReference type="PANTHER" id="PTHR42994">
    <property type="entry name" value="PEPTIDASE T"/>
    <property type="match status" value="1"/>
</dbReference>
<dbReference type="PANTHER" id="PTHR42994:SF1">
    <property type="entry name" value="PEPTIDASE T"/>
    <property type="match status" value="1"/>
</dbReference>
<dbReference type="GO" id="GO:0045148">
    <property type="term" value="F:tripeptide aminopeptidase activity"/>
    <property type="evidence" value="ECO:0007669"/>
    <property type="project" value="UniProtKB-UniRule"/>
</dbReference>
<gene>
    <name evidence="11" type="primary">pepT</name>
    <name evidence="11" type="ORF">KJ970_03115</name>
</gene>
<keyword evidence="6" id="KW-0482">Metalloprotease</keyword>
<feature type="binding site" evidence="9">
    <location>
        <position position="89"/>
    </location>
    <ligand>
        <name>Zn(2+)</name>
        <dbReference type="ChEBI" id="CHEBI:29105"/>
        <label>1</label>
    </ligand>
</feature>
<feature type="binding site" evidence="9">
    <location>
        <position position="187"/>
    </location>
    <ligand>
        <name>Zn(2+)</name>
        <dbReference type="ChEBI" id="CHEBI:29105"/>
        <label>2</label>
    </ligand>
</feature>
<comment type="cofactor">
    <cofactor evidence="9">
        <name>Zn(2+)</name>
        <dbReference type="ChEBI" id="CHEBI:29105"/>
    </cofactor>
    <text evidence="9">Binds 2 Zn(2+) ions per subunit.</text>
</comment>
<evidence type="ECO:0000256" key="5">
    <source>
        <dbReference type="ARBA" id="ARBA00022833"/>
    </source>
</evidence>
<dbReference type="EMBL" id="JAHJDP010000019">
    <property type="protein sequence ID" value="MBU2689891.1"/>
    <property type="molecule type" value="Genomic_DNA"/>
</dbReference>
<evidence type="ECO:0000256" key="3">
    <source>
        <dbReference type="ARBA" id="ARBA00022723"/>
    </source>
</evidence>
<evidence type="ECO:0000256" key="8">
    <source>
        <dbReference type="PIRSR" id="PIRSR037215-1"/>
    </source>
</evidence>
<name>A0A948W5T2_UNCEI</name>
<dbReference type="InterPro" id="IPR011650">
    <property type="entry name" value="Peptidase_M20_dimer"/>
</dbReference>
<comment type="similarity">
    <text evidence="1">Belongs to the peptidase M20B family.</text>
</comment>
<feature type="active site" evidence="8">
    <location>
        <position position="91"/>
    </location>
</feature>
<organism evidence="11 12">
    <name type="scientific">Eiseniibacteriota bacterium</name>
    <dbReference type="NCBI Taxonomy" id="2212470"/>
    <lineage>
        <taxon>Bacteria</taxon>
        <taxon>Candidatus Eiseniibacteriota</taxon>
    </lineage>
</organism>
<dbReference type="InterPro" id="IPR036264">
    <property type="entry name" value="Bact_exopeptidase_dim_dom"/>
</dbReference>
<dbReference type="PIRSF" id="PIRSF037215">
    <property type="entry name" value="Peptidase_M20B"/>
    <property type="match status" value="1"/>
</dbReference>
<dbReference type="Proteomes" id="UP000777784">
    <property type="component" value="Unassembled WGS sequence"/>
</dbReference>
<protein>
    <recommendedName>
        <fullName evidence="7">Peptidase T</fullName>
        <ecNumber evidence="7">3.4.11.4</ecNumber>
    </recommendedName>
</protein>
<proteinExistence type="inferred from homology"/>
<dbReference type="NCBIfam" id="TIGR01882">
    <property type="entry name" value="peptidase-T"/>
    <property type="match status" value="1"/>
</dbReference>
<feature type="domain" description="Peptidase M20 dimerisation" evidence="10">
    <location>
        <begin position="223"/>
        <end position="311"/>
    </location>
</feature>
<evidence type="ECO:0000313" key="11">
    <source>
        <dbReference type="EMBL" id="MBU2689891.1"/>
    </source>
</evidence>
<dbReference type="NCBIfam" id="NF003976">
    <property type="entry name" value="PRK05469.1"/>
    <property type="match status" value="1"/>
</dbReference>
<evidence type="ECO:0000313" key="12">
    <source>
        <dbReference type="Proteomes" id="UP000777784"/>
    </source>
</evidence>
<feature type="binding site" evidence="9">
    <location>
        <position position="208"/>
    </location>
    <ligand>
        <name>Zn(2+)</name>
        <dbReference type="ChEBI" id="CHEBI:29105"/>
        <label>1</label>
    </ligand>
</feature>
<evidence type="ECO:0000256" key="7">
    <source>
        <dbReference type="NCBIfam" id="TIGR01882"/>
    </source>
</evidence>
<evidence type="ECO:0000256" key="9">
    <source>
        <dbReference type="PIRSR" id="PIRSR037215-2"/>
    </source>
</evidence>
<keyword evidence="3 9" id="KW-0479">Metal-binding</keyword>
<dbReference type="GO" id="GO:0006508">
    <property type="term" value="P:proteolysis"/>
    <property type="evidence" value="ECO:0007669"/>
    <property type="project" value="UniProtKB-UniRule"/>
</dbReference>
<feature type="active site" description="Proton acceptor" evidence="8">
    <location>
        <position position="186"/>
    </location>
</feature>
<dbReference type="Pfam" id="PF07687">
    <property type="entry name" value="M20_dimer"/>
    <property type="match status" value="1"/>
</dbReference>
<dbReference type="SUPFAM" id="SSF55031">
    <property type="entry name" value="Bacterial exopeptidase dimerisation domain"/>
    <property type="match status" value="1"/>
</dbReference>
<dbReference type="GO" id="GO:0008270">
    <property type="term" value="F:zinc ion binding"/>
    <property type="evidence" value="ECO:0007669"/>
    <property type="project" value="InterPro"/>
</dbReference>
<feature type="binding site" evidence="9">
    <location>
        <position position="152"/>
    </location>
    <ligand>
        <name>Zn(2+)</name>
        <dbReference type="ChEBI" id="CHEBI:29105"/>
        <label>1</label>
    </ligand>
</feature>
<dbReference type="PROSITE" id="PS00759">
    <property type="entry name" value="ARGE_DAPE_CPG2_2"/>
    <property type="match status" value="1"/>
</dbReference>
<evidence type="ECO:0000259" key="10">
    <source>
        <dbReference type="Pfam" id="PF07687"/>
    </source>
</evidence>
<dbReference type="SUPFAM" id="SSF53187">
    <property type="entry name" value="Zn-dependent exopeptidases"/>
    <property type="match status" value="1"/>
</dbReference>
<evidence type="ECO:0000256" key="6">
    <source>
        <dbReference type="ARBA" id="ARBA00023049"/>
    </source>
</evidence>
<keyword evidence="2" id="KW-0645">Protease</keyword>
<keyword evidence="5 9" id="KW-0862">Zinc</keyword>
<dbReference type="InterPro" id="IPR010161">
    <property type="entry name" value="Peptidase_M20B"/>
</dbReference>
<evidence type="ECO:0000256" key="4">
    <source>
        <dbReference type="ARBA" id="ARBA00022801"/>
    </source>
</evidence>
<dbReference type="Pfam" id="PF01546">
    <property type="entry name" value="Peptidase_M20"/>
    <property type="match status" value="1"/>
</dbReference>
<dbReference type="Gene3D" id="3.30.70.360">
    <property type="match status" value="1"/>
</dbReference>
<dbReference type="GO" id="GO:0006518">
    <property type="term" value="P:peptide metabolic process"/>
    <property type="evidence" value="ECO:0007669"/>
    <property type="project" value="InterPro"/>
</dbReference>
<dbReference type="Gene3D" id="3.40.630.10">
    <property type="entry name" value="Zn peptidases"/>
    <property type="match status" value="1"/>
</dbReference>
<dbReference type="GO" id="GO:0008237">
    <property type="term" value="F:metallopeptidase activity"/>
    <property type="evidence" value="ECO:0007669"/>
    <property type="project" value="UniProtKB-KW"/>
</dbReference>